<dbReference type="PANTHER" id="PTHR34975:SF2">
    <property type="entry name" value="SPORE GERMINATION PROTEIN A2"/>
    <property type="match status" value="1"/>
</dbReference>
<dbReference type="GO" id="GO:0016020">
    <property type="term" value="C:membrane"/>
    <property type="evidence" value="ECO:0007669"/>
    <property type="project" value="UniProtKB-SubCell"/>
</dbReference>
<dbReference type="NCBIfam" id="TIGR00912">
    <property type="entry name" value="2A0309"/>
    <property type="match status" value="1"/>
</dbReference>
<dbReference type="PANTHER" id="PTHR34975">
    <property type="entry name" value="SPORE GERMINATION PROTEIN A2"/>
    <property type="match status" value="1"/>
</dbReference>
<gene>
    <name evidence="9" type="ORF">CF651_25890</name>
</gene>
<evidence type="ECO:0000256" key="8">
    <source>
        <dbReference type="SAM" id="Phobius"/>
    </source>
</evidence>
<protein>
    <submittedName>
        <fullName evidence="9">Uncharacterized protein</fullName>
    </submittedName>
</protein>
<feature type="transmembrane region" description="Helical" evidence="8">
    <location>
        <begin position="242"/>
        <end position="264"/>
    </location>
</feature>
<feature type="transmembrane region" description="Helical" evidence="8">
    <location>
        <begin position="96"/>
        <end position="120"/>
    </location>
</feature>
<evidence type="ECO:0000256" key="7">
    <source>
        <dbReference type="ARBA" id="ARBA00023136"/>
    </source>
</evidence>
<name>A0A229UJ86_9BACL</name>
<evidence type="ECO:0000256" key="1">
    <source>
        <dbReference type="ARBA" id="ARBA00004141"/>
    </source>
</evidence>
<feature type="transmembrane region" description="Helical" evidence="8">
    <location>
        <begin position="67"/>
        <end position="90"/>
    </location>
</feature>
<feature type="transmembrane region" description="Helical" evidence="8">
    <location>
        <begin position="392"/>
        <end position="414"/>
    </location>
</feature>
<keyword evidence="5 8" id="KW-0812">Transmembrane</keyword>
<evidence type="ECO:0000256" key="2">
    <source>
        <dbReference type="ARBA" id="ARBA00007998"/>
    </source>
</evidence>
<dbReference type="Gene3D" id="1.20.1740.10">
    <property type="entry name" value="Amino acid/polyamine transporter I"/>
    <property type="match status" value="1"/>
</dbReference>
<comment type="caution">
    <text evidence="9">The sequence shown here is derived from an EMBL/GenBank/DDBJ whole genome shotgun (WGS) entry which is preliminary data.</text>
</comment>
<keyword evidence="10" id="KW-1185">Reference proteome</keyword>
<sequence length="422" mass="46983">MLFIKNIRSNGVKSKTIGAQNSRQSMFRWIRTSPFISRGYPISRIEPTYRKNRGDSMRDMSLTGRQLFWMMVSMQIIMTILLTTSPTIQISKQDAWISMFLSTGIGMGIAFICAQLSMMFPGQTLVEYSRILLGKWIGGLVSALYILFWIIILSVILKQFSLFITGTIMPKTPVPVIESLMLLVVLYPTLHGIGVIARICELTGPFILIGVAGPMFLVMNEINKDRLLPIYWDNGYLAIMKGALPAATFLGDCIMILVLIAFVVQRKRVITHAVGGVMLSGIAAVVSCIVSLLMFGPVVAGSYPYPMLMIVRSISIAGIIENLDAIVITVWIMSIFTKLSLYLFVAGYGTSQLLGLKNWTYPVWTVAVVALLLALIPLNYEEISVIFPQKIAGPYFFPILMGGGPLMLFMLALIRHKRMKLR</sequence>
<comment type="similarity">
    <text evidence="2">Belongs to the amino acid-polyamine-organocation (APC) superfamily. Spore germination protein (SGP) (TC 2.A.3.9) family.</text>
</comment>
<keyword evidence="3" id="KW-0813">Transport</keyword>
<keyword evidence="7 8" id="KW-0472">Membrane</keyword>
<feature type="transmembrane region" description="Helical" evidence="8">
    <location>
        <begin position="132"/>
        <end position="156"/>
    </location>
</feature>
<dbReference type="GO" id="GO:0009847">
    <property type="term" value="P:spore germination"/>
    <property type="evidence" value="ECO:0007669"/>
    <property type="project" value="InterPro"/>
</dbReference>
<accession>A0A229UJ86</accession>
<evidence type="ECO:0000313" key="10">
    <source>
        <dbReference type="Proteomes" id="UP000215509"/>
    </source>
</evidence>
<dbReference type="EMBL" id="NMQW01000047">
    <property type="protein sequence ID" value="OXM83443.1"/>
    <property type="molecule type" value="Genomic_DNA"/>
</dbReference>
<evidence type="ECO:0000313" key="9">
    <source>
        <dbReference type="EMBL" id="OXM83443.1"/>
    </source>
</evidence>
<evidence type="ECO:0000256" key="5">
    <source>
        <dbReference type="ARBA" id="ARBA00022692"/>
    </source>
</evidence>
<reference evidence="9 10" key="1">
    <citation type="submission" date="2017-07" db="EMBL/GenBank/DDBJ databases">
        <title>Genome sequencing and assembly of Paenibacillus rigui.</title>
        <authorList>
            <person name="Mayilraj S."/>
        </authorList>
    </citation>
    <scope>NUCLEOTIDE SEQUENCE [LARGE SCALE GENOMIC DNA]</scope>
    <source>
        <strain evidence="9 10">JCM 16352</strain>
    </source>
</reference>
<dbReference type="AlphaFoldDB" id="A0A229UJ86"/>
<proteinExistence type="inferred from homology"/>
<comment type="subcellular location">
    <subcellularLocation>
        <location evidence="1">Membrane</location>
        <topology evidence="1">Multi-pass membrane protein</topology>
    </subcellularLocation>
</comment>
<keyword evidence="6 8" id="KW-1133">Transmembrane helix</keyword>
<feature type="transmembrane region" description="Helical" evidence="8">
    <location>
        <begin position="325"/>
        <end position="349"/>
    </location>
</feature>
<feature type="transmembrane region" description="Helical" evidence="8">
    <location>
        <begin position="204"/>
        <end position="222"/>
    </location>
</feature>
<feature type="transmembrane region" description="Helical" evidence="8">
    <location>
        <begin position="361"/>
        <end position="380"/>
    </location>
</feature>
<feature type="transmembrane region" description="Helical" evidence="8">
    <location>
        <begin position="276"/>
        <end position="305"/>
    </location>
</feature>
<dbReference type="Proteomes" id="UP000215509">
    <property type="component" value="Unassembled WGS sequence"/>
</dbReference>
<organism evidence="9 10">
    <name type="scientific">Paenibacillus rigui</name>
    <dbReference type="NCBI Taxonomy" id="554312"/>
    <lineage>
        <taxon>Bacteria</taxon>
        <taxon>Bacillati</taxon>
        <taxon>Bacillota</taxon>
        <taxon>Bacilli</taxon>
        <taxon>Bacillales</taxon>
        <taxon>Paenibacillaceae</taxon>
        <taxon>Paenibacillus</taxon>
    </lineage>
</organism>
<feature type="transmembrane region" description="Helical" evidence="8">
    <location>
        <begin position="176"/>
        <end position="197"/>
    </location>
</feature>
<keyword evidence="4" id="KW-0309">Germination</keyword>
<evidence type="ECO:0000256" key="4">
    <source>
        <dbReference type="ARBA" id="ARBA00022544"/>
    </source>
</evidence>
<dbReference type="Pfam" id="PF03845">
    <property type="entry name" value="Spore_permease"/>
    <property type="match status" value="1"/>
</dbReference>
<dbReference type="InterPro" id="IPR004761">
    <property type="entry name" value="Spore_GerAB"/>
</dbReference>
<evidence type="ECO:0000256" key="3">
    <source>
        <dbReference type="ARBA" id="ARBA00022448"/>
    </source>
</evidence>
<evidence type="ECO:0000256" key="6">
    <source>
        <dbReference type="ARBA" id="ARBA00022989"/>
    </source>
</evidence>